<dbReference type="OrthoDB" id="661148at2759"/>
<evidence type="ECO:0000256" key="2">
    <source>
        <dbReference type="ARBA" id="ARBA00022771"/>
    </source>
</evidence>
<evidence type="ECO:0000313" key="4">
    <source>
        <dbReference type="EMBL" id="KAF5202381.1"/>
    </source>
</evidence>
<evidence type="ECO:0000256" key="3">
    <source>
        <dbReference type="ARBA" id="ARBA00022833"/>
    </source>
</evidence>
<dbReference type="SUPFAM" id="SSF57850">
    <property type="entry name" value="RING/U-box"/>
    <property type="match status" value="1"/>
</dbReference>
<dbReference type="EMBL" id="JABWDY010008198">
    <property type="protein sequence ID" value="KAF5202381.1"/>
    <property type="molecule type" value="Genomic_DNA"/>
</dbReference>
<dbReference type="AlphaFoldDB" id="A0A7J6WY56"/>
<keyword evidence="2" id="KW-0863">Zinc-finger</keyword>
<keyword evidence="3" id="KW-0862">Zinc</keyword>
<protein>
    <submittedName>
        <fullName evidence="4">Uncharacterized protein</fullName>
    </submittedName>
</protein>
<proteinExistence type="predicted"/>
<keyword evidence="5" id="KW-1185">Reference proteome</keyword>
<dbReference type="InterPro" id="IPR043145">
    <property type="entry name" value="Znf_ZZ_sf"/>
</dbReference>
<dbReference type="Proteomes" id="UP000554482">
    <property type="component" value="Unassembled WGS sequence"/>
</dbReference>
<reference evidence="4 5" key="1">
    <citation type="submission" date="2020-06" db="EMBL/GenBank/DDBJ databases">
        <title>Transcriptomic and genomic resources for Thalictrum thalictroides and T. hernandezii: Facilitating candidate gene discovery in an emerging model plant lineage.</title>
        <authorList>
            <person name="Arias T."/>
            <person name="Riano-Pachon D.M."/>
            <person name="Di Stilio V.S."/>
        </authorList>
    </citation>
    <scope>NUCLEOTIDE SEQUENCE [LARGE SCALE GENOMIC DNA]</scope>
    <source>
        <strain evidence="5">cv. WT478/WT964</strain>
        <tissue evidence="4">Leaves</tissue>
    </source>
</reference>
<sequence>MNNKVYVQVAEVEELRVLLQVLNLEKDLVGSGRMSQRRLPGEVLALKYERQKVWKVSMTLQSDEAKSNGLVFPMYDVSILREGSSSSSNVWPKQQKLAEIEESSQSDGHVRIGIMCDNCLMDPIVGKRYKCKDCWEERTRTERGELTLEAHRACVNVSCSLSLYLMQSILLSWKLGTFVELENVSGANLDRCPKTKSKGVSFSLHRTFYHIRRKKYTADFVTVVHQEAIQMQDCWDEHVAGTGGGIELVRSSSCLCQGCSPSLHLMQFR</sequence>
<evidence type="ECO:0000256" key="1">
    <source>
        <dbReference type="ARBA" id="ARBA00022723"/>
    </source>
</evidence>
<dbReference type="Gene3D" id="3.30.60.90">
    <property type="match status" value="1"/>
</dbReference>
<gene>
    <name evidence="4" type="ORF">FRX31_008036</name>
</gene>
<evidence type="ECO:0000313" key="5">
    <source>
        <dbReference type="Proteomes" id="UP000554482"/>
    </source>
</evidence>
<comment type="caution">
    <text evidence="4">The sequence shown here is derived from an EMBL/GenBank/DDBJ whole genome shotgun (WGS) entry which is preliminary data.</text>
</comment>
<keyword evidence="1" id="KW-0479">Metal-binding</keyword>
<organism evidence="4 5">
    <name type="scientific">Thalictrum thalictroides</name>
    <name type="common">Rue-anemone</name>
    <name type="synonym">Anemone thalictroides</name>
    <dbReference type="NCBI Taxonomy" id="46969"/>
    <lineage>
        <taxon>Eukaryota</taxon>
        <taxon>Viridiplantae</taxon>
        <taxon>Streptophyta</taxon>
        <taxon>Embryophyta</taxon>
        <taxon>Tracheophyta</taxon>
        <taxon>Spermatophyta</taxon>
        <taxon>Magnoliopsida</taxon>
        <taxon>Ranunculales</taxon>
        <taxon>Ranunculaceae</taxon>
        <taxon>Thalictroideae</taxon>
        <taxon>Thalictrum</taxon>
    </lineage>
</organism>
<dbReference type="GO" id="GO:0008270">
    <property type="term" value="F:zinc ion binding"/>
    <property type="evidence" value="ECO:0007669"/>
    <property type="project" value="UniProtKB-KW"/>
</dbReference>
<name>A0A7J6WY56_THATH</name>
<accession>A0A7J6WY56</accession>